<dbReference type="Proteomes" id="UP000319859">
    <property type="component" value="Unassembled WGS sequence"/>
</dbReference>
<reference evidence="1 2" key="1">
    <citation type="submission" date="2019-06" db="EMBL/GenBank/DDBJ databases">
        <title>Genomic Encyclopedia of Type Strains, Phase IV (KMG-V): Genome sequencing to study the core and pangenomes of soil and plant-associated prokaryotes.</title>
        <authorList>
            <person name="Whitman W."/>
        </authorList>
    </citation>
    <scope>NUCLEOTIDE SEQUENCE [LARGE SCALE GENOMIC DNA]</scope>
    <source>
        <strain evidence="1 2">BR 11880</strain>
    </source>
</reference>
<name>A0A560EMY1_9PROT</name>
<accession>A0A560EMY1</accession>
<dbReference type="AlphaFoldDB" id="A0A560EMY1"/>
<evidence type="ECO:0008006" key="3">
    <source>
        <dbReference type="Google" id="ProtNLM"/>
    </source>
</evidence>
<organism evidence="1 2">
    <name type="scientific">Nitrospirillum amazonense</name>
    <dbReference type="NCBI Taxonomy" id="28077"/>
    <lineage>
        <taxon>Bacteria</taxon>
        <taxon>Pseudomonadati</taxon>
        <taxon>Pseudomonadota</taxon>
        <taxon>Alphaproteobacteria</taxon>
        <taxon>Rhodospirillales</taxon>
        <taxon>Azospirillaceae</taxon>
        <taxon>Nitrospirillum</taxon>
    </lineage>
</organism>
<evidence type="ECO:0000313" key="2">
    <source>
        <dbReference type="Proteomes" id="UP000319859"/>
    </source>
</evidence>
<sequence length="128" mass="14336">MTTPARGLKLEGRDAVSRSIEGVTNWMHLFRWIVKLIRDDYGVDEKILTRTAVLETDCGLSIEQVEEVLDIVADSFAIRFPQGTLDEVLKLEELCLLAAWLKGMFKRPDFISDGFEAKCRAMNASAGA</sequence>
<dbReference type="EMBL" id="VITN01000032">
    <property type="protein sequence ID" value="TWB10734.1"/>
    <property type="molecule type" value="Genomic_DNA"/>
</dbReference>
<comment type="caution">
    <text evidence="1">The sequence shown here is derived from an EMBL/GenBank/DDBJ whole genome shotgun (WGS) entry which is preliminary data.</text>
</comment>
<gene>
    <name evidence="1" type="ORF">FBZ89_1322</name>
</gene>
<proteinExistence type="predicted"/>
<protein>
    <recommendedName>
        <fullName evidence="3">Acyl carrier protein</fullName>
    </recommendedName>
</protein>
<evidence type="ECO:0000313" key="1">
    <source>
        <dbReference type="EMBL" id="TWB10734.1"/>
    </source>
</evidence>